<name>M5RQG4_9BACT</name>
<dbReference type="Proteomes" id="UP000011991">
    <property type="component" value="Unassembled WGS sequence"/>
</dbReference>
<evidence type="ECO:0000313" key="2">
    <source>
        <dbReference type="Proteomes" id="UP000011991"/>
    </source>
</evidence>
<comment type="caution">
    <text evidence="1">The sequence shown here is derived from an EMBL/GenBank/DDBJ whole genome shotgun (WGS) entry which is preliminary data.</text>
</comment>
<gene>
    <name evidence="1" type="ORF">RMSM_01535</name>
</gene>
<evidence type="ECO:0000313" key="1">
    <source>
        <dbReference type="EMBL" id="EMI21535.1"/>
    </source>
</evidence>
<dbReference type="OrthoDB" id="9831149at2"/>
<protein>
    <submittedName>
        <fullName evidence="1">Uncharacterized protein</fullName>
    </submittedName>
</protein>
<organism evidence="1 2">
    <name type="scientific">Rhodopirellula maiorica SM1</name>
    <dbReference type="NCBI Taxonomy" id="1265738"/>
    <lineage>
        <taxon>Bacteria</taxon>
        <taxon>Pseudomonadati</taxon>
        <taxon>Planctomycetota</taxon>
        <taxon>Planctomycetia</taxon>
        <taxon>Pirellulales</taxon>
        <taxon>Pirellulaceae</taxon>
        <taxon>Novipirellula</taxon>
    </lineage>
</organism>
<accession>M5RQG4</accession>
<sequence length="320" mass="35677">MISKARYELDNKWLQLQVQDRDKSTDEGKFAALAHRLEDVSANLGDSYTVSVERERAGDSDRRDLYRGLLQQALLQYAETVLALDEMASVMARVRGFEPDFDSPMARPELGISHTVKTPDANRVTTFGADVSMLKQKNDSTNQSLSLLNLELSGKAEKGHWQIKRGRLIGSGAPHEAVLSLGNVAFEKYDLVVDFVLLQRDSQRFADLIFSLPVVQRPVCLRNTKKNETIIGFWGNTGLGDPTTSRTFSTSVPMQVTHRLVIRVRGESNVELMFNDKLVKSLTALPNVKKSQDGSNELKVILSPAAKVIFDKIDVVNQSQ</sequence>
<dbReference type="PATRIC" id="fig|1265738.3.peg.1523"/>
<keyword evidence="2" id="KW-1185">Reference proteome</keyword>
<proteinExistence type="predicted"/>
<dbReference type="RefSeq" id="WP_008693489.1">
    <property type="nucleotide sequence ID" value="NZ_ANOG01000234.1"/>
</dbReference>
<dbReference type="AlphaFoldDB" id="M5RQG4"/>
<reference evidence="1 2" key="1">
    <citation type="journal article" date="2013" name="Mar. Genomics">
        <title>Expression of sulfatases in Rhodopirellula baltica and the diversity of sulfatases in the genus Rhodopirellula.</title>
        <authorList>
            <person name="Wegner C.E."/>
            <person name="Richter-Heitmann T."/>
            <person name="Klindworth A."/>
            <person name="Klockow C."/>
            <person name="Richter M."/>
            <person name="Achstetter T."/>
            <person name="Glockner F.O."/>
            <person name="Harder J."/>
        </authorList>
    </citation>
    <scope>NUCLEOTIDE SEQUENCE [LARGE SCALE GENOMIC DNA]</scope>
    <source>
        <strain evidence="1 2">SM1</strain>
    </source>
</reference>
<dbReference type="EMBL" id="ANOG01000234">
    <property type="protein sequence ID" value="EMI21535.1"/>
    <property type="molecule type" value="Genomic_DNA"/>
</dbReference>